<evidence type="ECO:0000313" key="2">
    <source>
        <dbReference type="EMBL" id="KAK9820730.1"/>
    </source>
</evidence>
<name>A0AAW1QHI1_9CHLO</name>
<gene>
    <name evidence="2" type="ORF">WJX74_005738</name>
</gene>
<dbReference type="EMBL" id="JALJOS010000044">
    <property type="protein sequence ID" value="KAK9820730.1"/>
    <property type="molecule type" value="Genomic_DNA"/>
</dbReference>
<keyword evidence="3" id="KW-1185">Reference proteome</keyword>
<reference evidence="2 3" key="1">
    <citation type="journal article" date="2024" name="Nat. Commun.">
        <title>Phylogenomics reveals the evolutionary origins of lichenization in chlorophyte algae.</title>
        <authorList>
            <person name="Puginier C."/>
            <person name="Libourel C."/>
            <person name="Otte J."/>
            <person name="Skaloud P."/>
            <person name="Haon M."/>
            <person name="Grisel S."/>
            <person name="Petersen M."/>
            <person name="Berrin J.G."/>
            <person name="Delaux P.M."/>
            <person name="Dal Grande F."/>
            <person name="Keller J."/>
        </authorList>
    </citation>
    <scope>NUCLEOTIDE SEQUENCE [LARGE SCALE GENOMIC DNA]</scope>
    <source>
        <strain evidence="2 3">SAG 2145</strain>
    </source>
</reference>
<sequence>MQLVLTSPGGAREKLKALCGKVINILLPCSQHHLAGRYEISATWERTWHMASEASSVSLPVASIEMASGEPYQLAIAGSNHPLKSSLSAMRQGSNSHSFTSSGSACKTGL</sequence>
<dbReference type="AlphaFoldDB" id="A0AAW1QHI1"/>
<feature type="region of interest" description="Disordered" evidence="1">
    <location>
        <begin position="85"/>
        <end position="110"/>
    </location>
</feature>
<organism evidence="2 3">
    <name type="scientific">Apatococcus lobatus</name>
    <dbReference type="NCBI Taxonomy" id="904363"/>
    <lineage>
        <taxon>Eukaryota</taxon>
        <taxon>Viridiplantae</taxon>
        <taxon>Chlorophyta</taxon>
        <taxon>core chlorophytes</taxon>
        <taxon>Trebouxiophyceae</taxon>
        <taxon>Chlorellales</taxon>
        <taxon>Chlorellaceae</taxon>
        <taxon>Apatococcus</taxon>
    </lineage>
</organism>
<protein>
    <submittedName>
        <fullName evidence="2">Uncharacterized protein</fullName>
    </submittedName>
</protein>
<accession>A0AAW1QHI1</accession>
<dbReference type="Proteomes" id="UP001438707">
    <property type="component" value="Unassembled WGS sequence"/>
</dbReference>
<comment type="caution">
    <text evidence="2">The sequence shown here is derived from an EMBL/GenBank/DDBJ whole genome shotgun (WGS) entry which is preliminary data.</text>
</comment>
<feature type="compositionally biased region" description="Low complexity" evidence="1">
    <location>
        <begin position="94"/>
        <end position="104"/>
    </location>
</feature>
<evidence type="ECO:0000256" key="1">
    <source>
        <dbReference type="SAM" id="MobiDB-lite"/>
    </source>
</evidence>
<evidence type="ECO:0000313" key="3">
    <source>
        <dbReference type="Proteomes" id="UP001438707"/>
    </source>
</evidence>
<proteinExistence type="predicted"/>